<name>F8N973_9BACT</name>
<evidence type="ECO:0000313" key="5">
    <source>
        <dbReference type="EMBL" id="EGN56651.1"/>
    </source>
</evidence>
<evidence type="ECO:0000256" key="3">
    <source>
        <dbReference type="ARBA" id="ARBA00023163"/>
    </source>
</evidence>
<keyword evidence="1" id="KW-0805">Transcription regulation</keyword>
<dbReference type="InterPro" id="IPR000843">
    <property type="entry name" value="HTH_LacI"/>
</dbReference>
<dbReference type="RefSeq" id="WP_007573876.1">
    <property type="nucleotide sequence ID" value="NZ_BPTS01000001.1"/>
</dbReference>
<evidence type="ECO:0000256" key="1">
    <source>
        <dbReference type="ARBA" id="ARBA00023015"/>
    </source>
</evidence>
<dbReference type="Gene3D" id="1.10.260.40">
    <property type="entry name" value="lambda repressor-like DNA-binding domains"/>
    <property type="match status" value="1"/>
</dbReference>
<dbReference type="Pfam" id="PF13407">
    <property type="entry name" value="Peripla_BP_4"/>
    <property type="match status" value="1"/>
</dbReference>
<dbReference type="SUPFAM" id="SSF53822">
    <property type="entry name" value="Periplasmic binding protein-like I"/>
    <property type="match status" value="1"/>
</dbReference>
<dbReference type="PROSITE" id="PS50932">
    <property type="entry name" value="HTH_LACI_2"/>
    <property type="match status" value="1"/>
</dbReference>
<dbReference type="PANTHER" id="PTHR30146:SF144">
    <property type="entry name" value="LACI-FAMILY TRANSCRIPTION REGULATOR"/>
    <property type="match status" value="1"/>
</dbReference>
<dbReference type="STRING" id="688246.Premu_1222"/>
<organism evidence="5 6">
    <name type="scientific">Hallella multisaccharivorax DSM 17128</name>
    <dbReference type="NCBI Taxonomy" id="688246"/>
    <lineage>
        <taxon>Bacteria</taxon>
        <taxon>Pseudomonadati</taxon>
        <taxon>Bacteroidota</taxon>
        <taxon>Bacteroidia</taxon>
        <taxon>Bacteroidales</taxon>
        <taxon>Prevotellaceae</taxon>
        <taxon>Hallella</taxon>
    </lineage>
</organism>
<dbReference type="SMART" id="SM00354">
    <property type="entry name" value="HTH_LACI"/>
    <property type="match status" value="1"/>
</dbReference>
<accession>F8N973</accession>
<dbReference type="Pfam" id="PF00356">
    <property type="entry name" value="LacI"/>
    <property type="match status" value="1"/>
</dbReference>
<gene>
    <name evidence="5" type="ORF">Premu_1222</name>
</gene>
<dbReference type="PANTHER" id="PTHR30146">
    <property type="entry name" value="LACI-RELATED TRANSCRIPTIONAL REPRESSOR"/>
    <property type="match status" value="1"/>
</dbReference>
<keyword evidence="6" id="KW-1185">Reference proteome</keyword>
<dbReference type="CDD" id="cd06307">
    <property type="entry name" value="PBP1_sugar_binding"/>
    <property type="match status" value="1"/>
</dbReference>
<dbReference type="Gene3D" id="3.40.50.2300">
    <property type="match status" value="2"/>
</dbReference>
<proteinExistence type="predicted"/>
<evidence type="ECO:0000259" key="4">
    <source>
        <dbReference type="PROSITE" id="PS50932"/>
    </source>
</evidence>
<dbReference type="OrthoDB" id="628703at2"/>
<dbReference type="SUPFAM" id="SSF47413">
    <property type="entry name" value="lambda repressor-like DNA-binding domains"/>
    <property type="match status" value="1"/>
</dbReference>
<dbReference type="HOGENOM" id="CLU_037628_0_1_10"/>
<dbReference type="AlphaFoldDB" id="F8N973"/>
<dbReference type="InterPro" id="IPR025997">
    <property type="entry name" value="SBP_2_dom"/>
</dbReference>
<dbReference type="InterPro" id="IPR010982">
    <property type="entry name" value="Lambda_DNA-bd_dom_sf"/>
</dbReference>
<dbReference type="eggNOG" id="COG1609">
    <property type="taxonomic scope" value="Bacteria"/>
</dbReference>
<dbReference type="EMBL" id="GL945017">
    <property type="protein sequence ID" value="EGN56651.1"/>
    <property type="molecule type" value="Genomic_DNA"/>
</dbReference>
<protein>
    <submittedName>
        <fullName evidence="5">Transcriptional regulator, LacI family</fullName>
    </submittedName>
</protein>
<dbReference type="GO" id="GO:0003700">
    <property type="term" value="F:DNA-binding transcription factor activity"/>
    <property type="evidence" value="ECO:0007669"/>
    <property type="project" value="TreeGrafter"/>
</dbReference>
<reference evidence="6" key="1">
    <citation type="journal article" date="2011" name="Stand. Genomic Sci.">
        <title>Non-contiguous finished genome sequence of the opportunistic oral pathogen Prevotella multisaccharivorax type strain (PPPA20).</title>
        <authorList>
            <person name="Pati A."/>
            <person name="Gronow S."/>
            <person name="Lu M."/>
            <person name="Lapidus A."/>
            <person name="Nolan M."/>
            <person name="Lucas S."/>
            <person name="Hammon N."/>
            <person name="Deshpande S."/>
            <person name="Cheng J.F."/>
            <person name="Tapia R."/>
            <person name="Han C."/>
            <person name="Goodwin L."/>
            <person name="Pitluck S."/>
            <person name="Liolios K."/>
            <person name="Pagani I."/>
            <person name="Mavromatis K."/>
            <person name="Mikhailova N."/>
            <person name="Huntemann M."/>
            <person name="Chen A."/>
            <person name="Palaniappan K."/>
            <person name="Land M."/>
            <person name="Hauser L."/>
            <person name="Detter J.C."/>
            <person name="Brambilla E.M."/>
            <person name="Rohde M."/>
            <person name="Goker M."/>
            <person name="Woyke T."/>
            <person name="Bristow J."/>
            <person name="Eisen J.A."/>
            <person name="Markowitz V."/>
            <person name="Hugenholtz P."/>
            <person name="Kyrpides N.C."/>
            <person name="Klenk H.P."/>
            <person name="Ivanova N."/>
        </authorList>
    </citation>
    <scope>NUCLEOTIDE SEQUENCE [LARGE SCALE GENOMIC DNA]</scope>
    <source>
        <strain evidence="6">DSM 17128</strain>
    </source>
</reference>
<sequence>MPERIRIKDIALKAGVSVGTVDRVLHKRPNVSEEARSKVEQVLREQNYEPNIYASALAYNKSYHFHVLIPRHDQVAYWEEVELGVKKAVEVRKDFNVSVSVCYYDRFDDDKFLVEAMACIDGKTDGMVIVPVTLELTKQVTDRLHGESIPFVLLDSYMPDLHPLAFFGQDSFASGYFAARMLMLLARNESEIMLMKMTKGGRIVSKQQENREVGFRHYMHDHFPKTKMCTLELPFYGNKVQYDAIFEDFFKMKPMIHHCITMGSKAHVLGDFLLRTNRRDVQIMGYDMVEKNVECLRKGSISFLIAQHAYQQGYFCIDALFKAVVLKTNVQAVNYMPIELLTPENVDFYRRLQI</sequence>
<dbReference type="CDD" id="cd01392">
    <property type="entry name" value="HTH_LacI"/>
    <property type="match status" value="1"/>
</dbReference>
<dbReference type="Proteomes" id="UP000002772">
    <property type="component" value="Unassembled WGS sequence"/>
</dbReference>
<keyword evidence="3" id="KW-0804">Transcription</keyword>
<dbReference type="GO" id="GO:0000976">
    <property type="term" value="F:transcription cis-regulatory region binding"/>
    <property type="evidence" value="ECO:0007669"/>
    <property type="project" value="TreeGrafter"/>
</dbReference>
<feature type="domain" description="HTH lacI-type" evidence="4">
    <location>
        <begin position="5"/>
        <end position="59"/>
    </location>
</feature>
<dbReference type="PROSITE" id="PS00356">
    <property type="entry name" value="HTH_LACI_1"/>
    <property type="match status" value="1"/>
</dbReference>
<dbReference type="InterPro" id="IPR028082">
    <property type="entry name" value="Peripla_BP_I"/>
</dbReference>
<evidence type="ECO:0000313" key="6">
    <source>
        <dbReference type="Proteomes" id="UP000002772"/>
    </source>
</evidence>
<keyword evidence="2" id="KW-0238">DNA-binding</keyword>
<evidence type="ECO:0000256" key="2">
    <source>
        <dbReference type="ARBA" id="ARBA00023125"/>
    </source>
</evidence>